<evidence type="ECO:0000256" key="2">
    <source>
        <dbReference type="SAM" id="Phobius"/>
    </source>
</evidence>
<name>A0A0F9LJM2_9ZZZZ</name>
<comment type="caution">
    <text evidence="4">The sequence shown here is derived from an EMBL/GenBank/DDBJ whole genome shotgun (WGS) entry which is preliminary data.</text>
</comment>
<reference evidence="4" key="1">
    <citation type="journal article" date="2015" name="Nature">
        <title>Complex archaea that bridge the gap between prokaryotes and eukaryotes.</title>
        <authorList>
            <person name="Spang A."/>
            <person name="Saw J.H."/>
            <person name="Jorgensen S.L."/>
            <person name="Zaremba-Niedzwiedzka K."/>
            <person name="Martijn J."/>
            <person name="Lind A.E."/>
            <person name="van Eijk R."/>
            <person name="Schleper C."/>
            <person name="Guy L."/>
            <person name="Ettema T.J."/>
        </authorList>
    </citation>
    <scope>NUCLEOTIDE SEQUENCE</scope>
</reference>
<keyword evidence="2" id="KW-1133">Transmembrane helix</keyword>
<dbReference type="AlphaFoldDB" id="A0A0F9LJM2"/>
<sequence>MAKTTSENIKLGIFVVLGGALLLVAAFLIGNRQNMFGDTFPLSAVFKNASGLQGGNNVRFSGIDVGTVSDIEMVNDTTIRVHMIIAKKMQQHIKKDATATIGSDGLVGSMIINIIPGKGVKGLVMPDDEIQSFSKVATQDMMNTLNVTNENAALLTEDLLKITRQLTNGKGTLGLLLNDTTMAANLGKTIIGLRNTGDQANKTISELNTILSHIDFEKSTLGVLLSDSISGKKVRSVITNLETGSIEFKAMLNNLNSVTGEIKYGKGAINYFISDTLLVSRLENTMLNADQGIERFNENMEALKHNFLTRGYFKKLKKKEEKDGKP</sequence>
<evidence type="ECO:0000256" key="1">
    <source>
        <dbReference type="SAM" id="Coils"/>
    </source>
</evidence>
<dbReference type="EMBL" id="LAZR01007105">
    <property type="protein sequence ID" value="KKM87411.1"/>
    <property type="molecule type" value="Genomic_DNA"/>
</dbReference>
<keyword evidence="2" id="KW-0472">Membrane</keyword>
<dbReference type="InterPro" id="IPR003399">
    <property type="entry name" value="Mce/MlaD"/>
</dbReference>
<proteinExistence type="predicted"/>
<organism evidence="4">
    <name type="scientific">marine sediment metagenome</name>
    <dbReference type="NCBI Taxonomy" id="412755"/>
    <lineage>
        <taxon>unclassified sequences</taxon>
        <taxon>metagenomes</taxon>
        <taxon>ecological metagenomes</taxon>
    </lineage>
</organism>
<dbReference type="Pfam" id="PF02470">
    <property type="entry name" value="MlaD"/>
    <property type="match status" value="1"/>
</dbReference>
<evidence type="ECO:0000313" key="4">
    <source>
        <dbReference type="EMBL" id="KKM87411.1"/>
    </source>
</evidence>
<dbReference type="InterPro" id="IPR052336">
    <property type="entry name" value="MlaD_Phospholipid_Transporter"/>
</dbReference>
<keyword evidence="1" id="KW-0175">Coiled coil</keyword>
<accession>A0A0F9LJM2</accession>
<dbReference type="PANTHER" id="PTHR33371">
    <property type="entry name" value="INTERMEMBRANE PHOSPHOLIPID TRANSPORT SYSTEM BINDING PROTEIN MLAD-RELATED"/>
    <property type="match status" value="1"/>
</dbReference>
<feature type="coiled-coil region" evidence="1">
    <location>
        <begin position="279"/>
        <end position="306"/>
    </location>
</feature>
<dbReference type="PANTHER" id="PTHR33371:SF4">
    <property type="entry name" value="INTERMEMBRANE PHOSPHOLIPID TRANSPORT SYSTEM BINDING PROTEIN MLAD"/>
    <property type="match status" value="1"/>
</dbReference>
<feature type="domain" description="Mce/MlaD" evidence="3">
    <location>
        <begin position="41"/>
        <end position="117"/>
    </location>
</feature>
<feature type="transmembrane region" description="Helical" evidence="2">
    <location>
        <begin position="12"/>
        <end position="30"/>
    </location>
</feature>
<evidence type="ECO:0000259" key="3">
    <source>
        <dbReference type="Pfam" id="PF02470"/>
    </source>
</evidence>
<keyword evidence="2" id="KW-0812">Transmembrane</keyword>
<gene>
    <name evidence="4" type="ORF">LCGC14_1269200</name>
</gene>
<protein>
    <recommendedName>
        <fullName evidence="3">Mce/MlaD domain-containing protein</fullName>
    </recommendedName>
</protein>